<dbReference type="InterPro" id="IPR003741">
    <property type="entry name" value="LUD_dom"/>
</dbReference>
<gene>
    <name evidence="3" type="ORF">J2851_001270</name>
</gene>
<dbReference type="Gene3D" id="3.40.50.10420">
    <property type="entry name" value="NagB/RpiA/CoA transferase-like"/>
    <property type="match status" value="1"/>
</dbReference>
<dbReference type="SUPFAM" id="SSF100950">
    <property type="entry name" value="NagB/RpiA/CoA transferase-like"/>
    <property type="match status" value="1"/>
</dbReference>
<evidence type="ECO:0000259" key="2">
    <source>
        <dbReference type="Pfam" id="PF02589"/>
    </source>
</evidence>
<evidence type="ECO:0000256" key="1">
    <source>
        <dbReference type="SAM" id="MobiDB-lite"/>
    </source>
</evidence>
<evidence type="ECO:0000313" key="4">
    <source>
        <dbReference type="Proteomes" id="UP000781958"/>
    </source>
</evidence>
<dbReference type="InterPro" id="IPR037171">
    <property type="entry name" value="NagB/RpiA_transferase-like"/>
</dbReference>
<reference evidence="3 4" key="1">
    <citation type="submission" date="2021-03" db="EMBL/GenBank/DDBJ databases">
        <title>Genomic Encyclopedia of Type Strains, Phase III (KMG-III): the genomes of soil and plant-associated and newly described type strains.</title>
        <authorList>
            <person name="Whitman W."/>
        </authorList>
    </citation>
    <scope>NUCLEOTIDE SEQUENCE [LARGE SCALE GENOMIC DNA]</scope>
    <source>
        <strain evidence="3 4">IMMIB AFH-6</strain>
    </source>
</reference>
<protein>
    <submittedName>
        <fullName evidence="3">L-lactate dehydrogenase complex protein LldG</fullName>
    </submittedName>
</protein>
<sequence>MSEARPTDSRNAILGKLRAGRDAHPLTPPESDFTVLRDKRWAPSERLDRIKTMMEAVHTEFLETTEADWPTAVQDFLKAQGTRTLLYGTATEAGQRLAASWTEGGPELVPYDGPVETFKERLFDGIDAGITTTLGAIADTGSLIVWPTPEEPRLMSLVPHMHLALLRADQLYDTFWQAMTENRWADGMPTNALLISGPSKTADIEQTLAYGVHGPKRLVVVVIR</sequence>
<dbReference type="Pfam" id="PF02589">
    <property type="entry name" value="LUD_dom"/>
    <property type="match status" value="1"/>
</dbReference>
<name>A0ABS4SG33_9PROT</name>
<feature type="domain" description="LUD" evidence="2">
    <location>
        <begin position="48"/>
        <end position="223"/>
    </location>
</feature>
<dbReference type="EMBL" id="JAGINP010000003">
    <property type="protein sequence ID" value="MBP2291521.1"/>
    <property type="molecule type" value="Genomic_DNA"/>
</dbReference>
<comment type="caution">
    <text evidence="3">The sequence shown here is derived from an EMBL/GenBank/DDBJ whole genome shotgun (WGS) entry which is preliminary data.</text>
</comment>
<dbReference type="PANTHER" id="PTHR43682:SF1">
    <property type="entry name" value="LACTATE UTILIZATION PROTEIN C"/>
    <property type="match status" value="1"/>
</dbReference>
<dbReference type="InterPro" id="IPR024185">
    <property type="entry name" value="FTHF_cligase-like_sf"/>
</dbReference>
<dbReference type="Proteomes" id="UP000781958">
    <property type="component" value="Unassembled WGS sequence"/>
</dbReference>
<evidence type="ECO:0000313" key="3">
    <source>
        <dbReference type="EMBL" id="MBP2291521.1"/>
    </source>
</evidence>
<accession>A0ABS4SG33</accession>
<dbReference type="PANTHER" id="PTHR43682">
    <property type="entry name" value="LACTATE UTILIZATION PROTEIN C"/>
    <property type="match status" value="1"/>
</dbReference>
<organism evidence="3 4">
    <name type="scientific">Azospirillum rugosum</name>
    <dbReference type="NCBI Taxonomy" id="416170"/>
    <lineage>
        <taxon>Bacteria</taxon>
        <taxon>Pseudomonadati</taxon>
        <taxon>Pseudomonadota</taxon>
        <taxon>Alphaproteobacteria</taxon>
        <taxon>Rhodospirillales</taxon>
        <taxon>Azospirillaceae</taxon>
        <taxon>Azospirillum</taxon>
    </lineage>
</organism>
<keyword evidence="4" id="KW-1185">Reference proteome</keyword>
<proteinExistence type="predicted"/>
<dbReference type="RefSeq" id="WP_209765014.1">
    <property type="nucleotide sequence ID" value="NZ_JAGINP010000003.1"/>
</dbReference>
<feature type="region of interest" description="Disordered" evidence="1">
    <location>
        <begin position="1"/>
        <end position="29"/>
    </location>
</feature>